<dbReference type="Proteomes" id="UP000601435">
    <property type="component" value="Unassembled WGS sequence"/>
</dbReference>
<protein>
    <submittedName>
        <fullName evidence="1">Uncharacterized protein</fullName>
    </submittedName>
</protein>
<dbReference type="EMBL" id="CAJNJA010009493">
    <property type="protein sequence ID" value="CAE7247446.1"/>
    <property type="molecule type" value="Genomic_DNA"/>
</dbReference>
<accession>A0A812LXN3</accession>
<comment type="caution">
    <text evidence="1">The sequence shown here is derived from an EMBL/GenBank/DDBJ whole genome shotgun (WGS) entry which is preliminary data.</text>
</comment>
<evidence type="ECO:0000313" key="2">
    <source>
        <dbReference type="Proteomes" id="UP000601435"/>
    </source>
</evidence>
<name>A0A812LXN3_9DINO</name>
<dbReference type="AlphaFoldDB" id="A0A812LXN3"/>
<evidence type="ECO:0000313" key="1">
    <source>
        <dbReference type="EMBL" id="CAE7247446.1"/>
    </source>
</evidence>
<proteinExistence type="predicted"/>
<gene>
    <name evidence="1" type="ORF">SNEC2469_LOCUS4904</name>
</gene>
<dbReference type="OrthoDB" id="408745at2759"/>
<sequence>MGFKGLSSKWLQGRSSQGWQSLICSRVVNLRVGKLTERVLEQYRGKDVRHLHDCFCRLSCIAPQRSGVTLPDRLKLTAVGRHPRDPSVSTRLERHLQETSISSGSWLDTAMRGMPSGMSFKTIFMLCPWMLSLAGPVLPHAFSADPTRESRQTQLEHALSGIFAALPKTAEGTVRSTTAQYALHRLFARLYGWQLYGHSLSGSIPVNTADSAMLLTFGAKMSSNVTQWLHARLSDGGLSITDLATLAAIIEEMVHEEADMRLAAAFRALQMSKQRPLSRNESTSALEAYMASFVMGVELGDLGSESMLELVQEVPEQYPTWPATQEFLQDIQAEMFQNSSSLSFTDLSRVVAAVDEKYGRWQSHECGALKAELLQNEEHPRTGRVRLSDFYSMALKGGQWQFSESSSYLRQIGALDETDPQILRVVVPNYILGLSNCIAASSYYMVCCINECDAHLTRLEEALQSHQATPEAILLALNHTVAPSLQRRLSDIAAHHSGLVPLHGRLFAQWLHHLYPHECPYPHMSGTTSPIRPEVFEEESGQPAEASEEEMIQHVEGAPWRAAPTHEEGMCSHMWSMEEELIDPAAQGLTRLLKEPQSQAVGAQRLAAVLAALCIFSAFGSTFAKEGSGRRWHVSSNSEQPERSAVYSV</sequence>
<reference evidence="1" key="1">
    <citation type="submission" date="2021-02" db="EMBL/GenBank/DDBJ databases">
        <authorList>
            <person name="Dougan E. K."/>
            <person name="Rhodes N."/>
            <person name="Thang M."/>
            <person name="Chan C."/>
        </authorList>
    </citation>
    <scope>NUCLEOTIDE SEQUENCE</scope>
</reference>
<organism evidence="1 2">
    <name type="scientific">Symbiodinium necroappetens</name>
    <dbReference type="NCBI Taxonomy" id="1628268"/>
    <lineage>
        <taxon>Eukaryota</taxon>
        <taxon>Sar</taxon>
        <taxon>Alveolata</taxon>
        <taxon>Dinophyceae</taxon>
        <taxon>Suessiales</taxon>
        <taxon>Symbiodiniaceae</taxon>
        <taxon>Symbiodinium</taxon>
    </lineage>
</organism>
<keyword evidence="2" id="KW-1185">Reference proteome</keyword>